<name>A0AAV2WF03_MYCNE</name>
<gene>
    <name evidence="2" type="ORF">BN1047_00438</name>
</gene>
<dbReference type="Proteomes" id="UP000028864">
    <property type="component" value="Unassembled WGS sequence"/>
</dbReference>
<dbReference type="InterPro" id="IPR000120">
    <property type="entry name" value="Amidase"/>
</dbReference>
<dbReference type="Gene3D" id="3.90.1300.10">
    <property type="entry name" value="Amidase signature (AS) domain"/>
    <property type="match status" value="1"/>
</dbReference>
<dbReference type="Pfam" id="PF01425">
    <property type="entry name" value="Amidase"/>
    <property type="match status" value="1"/>
</dbReference>
<dbReference type="InterPro" id="IPR023631">
    <property type="entry name" value="Amidase_dom"/>
</dbReference>
<dbReference type="AlphaFoldDB" id="A0AAV2WF03"/>
<reference evidence="2" key="1">
    <citation type="submission" date="2014-05" db="EMBL/GenBank/DDBJ databases">
        <authorList>
            <person name="Urmite Genomes"/>
        </authorList>
    </citation>
    <scope>NUCLEOTIDE SEQUENCE</scope>
    <source>
        <strain evidence="2">DSM 44074</strain>
    </source>
</reference>
<evidence type="ECO:0000313" key="3">
    <source>
        <dbReference type="Proteomes" id="UP000028864"/>
    </source>
</evidence>
<proteinExistence type="predicted"/>
<feature type="domain" description="Amidase" evidence="1">
    <location>
        <begin position="60"/>
        <end position="467"/>
    </location>
</feature>
<dbReference type="PANTHER" id="PTHR11895:SF170">
    <property type="entry name" value="AMIDASE"/>
    <property type="match status" value="1"/>
</dbReference>
<dbReference type="SUPFAM" id="SSF75304">
    <property type="entry name" value="Amidase signature (AS) enzymes"/>
    <property type="match status" value="1"/>
</dbReference>
<dbReference type="RefSeq" id="WP_030134119.1">
    <property type="nucleotide sequence ID" value="NZ_LK021337.1"/>
</dbReference>
<dbReference type="InterPro" id="IPR036928">
    <property type="entry name" value="AS_sf"/>
</dbReference>
<organism evidence="2 3">
    <name type="scientific">Mycolicibacterium neoaurum</name>
    <name type="common">Mycobacterium neoaurum</name>
    <dbReference type="NCBI Taxonomy" id="1795"/>
    <lineage>
        <taxon>Bacteria</taxon>
        <taxon>Bacillati</taxon>
        <taxon>Actinomycetota</taxon>
        <taxon>Actinomycetes</taxon>
        <taxon>Mycobacteriales</taxon>
        <taxon>Mycobacteriaceae</taxon>
        <taxon>Mycolicibacterium</taxon>
    </lineage>
</organism>
<dbReference type="PANTHER" id="PTHR11895">
    <property type="entry name" value="TRANSAMIDASE"/>
    <property type="match status" value="1"/>
</dbReference>
<protein>
    <submittedName>
        <fullName evidence="2">Amidase</fullName>
    </submittedName>
</protein>
<dbReference type="EMBL" id="LK021337">
    <property type="protein sequence ID" value="CDQ42583.1"/>
    <property type="molecule type" value="Genomic_DNA"/>
</dbReference>
<evidence type="ECO:0000259" key="1">
    <source>
        <dbReference type="Pfam" id="PF01425"/>
    </source>
</evidence>
<reference evidence="2" key="2">
    <citation type="submission" date="2015-09" db="EMBL/GenBank/DDBJ databases">
        <title>Draft genome sequence of Mycobacterium neoaurum DSM 44074.</title>
        <authorList>
            <person name="Croce O."/>
            <person name="Robert C."/>
            <person name="Raoult D."/>
            <person name="Drancourt M."/>
        </authorList>
    </citation>
    <scope>NUCLEOTIDE SEQUENCE</scope>
    <source>
        <strain evidence="2">DSM 44074</strain>
    </source>
</reference>
<sequence length="483" mass="50504">MADEHLELTTFADAIASMLDSLADVAPLPSAATTHRKDLGPARHHEDPCNALVRRTHVVGTAPGPLSDMRVSVKDSIAMAGIPLTCGSAVLRDFTPTGDATVVRRLLDGGATITAVTNMDDLAFAGSGDTSVYGPTLNPHDRSLLAGGSSGGAAASLLYEDDDLAVGTDQGGSVRVPASWCGTLGFKPTHGLIPYTGVAPMEPTLDHVGLLSRSVEPLTRALTVVAGPDGQDLRQHRCPRSVPSALTDRSSVDLGNTRLRIVTVTRNAADAPVRAAFDDVVERLRSAGAKIGTTELDPAELGPVGTGLFVEGMRHTIEGVHPAYGGSEYQWVEYTEALRKGIRDRHDELSPQIKATLLAAGTLQGSSPNRAYSRAVMAAERLRTSYRAALEEADFLIEPTVPSLPVAVSGGPTSVAGLADRAWAPLANTVGANIAGLPSISLPLGTSHGLPVGIMVTGKPWHDWALLEFAASCEQQLGWVKPA</sequence>
<evidence type="ECO:0000313" key="2">
    <source>
        <dbReference type="EMBL" id="CDQ42583.1"/>
    </source>
</evidence>
<accession>A0AAV2WF03</accession>
<dbReference type="GO" id="GO:0003824">
    <property type="term" value="F:catalytic activity"/>
    <property type="evidence" value="ECO:0007669"/>
    <property type="project" value="InterPro"/>
</dbReference>